<dbReference type="InterPro" id="IPR018062">
    <property type="entry name" value="HTH_AraC-typ_CS"/>
</dbReference>
<dbReference type="PANTHER" id="PTHR43280:SF29">
    <property type="entry name" value="ARAC-FAMILY TRANSCRIPTIONAL REGULATOR"/>
    <property type="match status" value="1"/>
</dbReference>
<keyword evidence="4" id="KW-0472">Membrane</keyword>
<organism evidence="6 7">
    <name type="scientific">Mucilaginibacter aquariorum</name>
    <dbReference type="NCBI Taxonomy" id="2967225"/>
    <lineage>
        <taxon>Bacteria</taxon>
        <taxon>Pseudomonadati</taxon>
        <taxon>Bacteroidota</taxon>
        <taxon>Sphingobacteriia</taxon>
        <taxon>Sphingobacteriales</taxon>
        <taxon>Sphingobacteriaceae</taxon>
        <taxon>Mucilaginibacter</taxon>
    </lineage>
</organism>
<feature type="transmembrane region" description="Helical" evidence="4">
    <location>
        <begin position="99"/>
        <end position="119"/>
    </location>
</feature>
<protein>
    <submittedName>
        <fullName evidence="6">Helix-turn-helix domain-containing protein</fullName>
    </submittedName>
</protein>
<dbReference type="SMART" id="SM00342">
    <property type="entry name" value="HTH_ARAC"/>
    <property type="match status" value="1"/>
</dbReference>
<dbReference type="PROSITE" id="PS01124">
    <property type="entry name" value="HTH_ARAC_FAMILY_2"/>
    <property type="match status" value="1"/>
</dbReference>
<keyword evidence="4" id="KW-1133">Transmembrane helix</keyword>
<dbReference type="Pfam" id="PF12833">
    <property type="entry name" value="HTH_18"/>
    <property type="match status" value="1"/>
</dbReference>
<evidence type="ECO:0000256" key="3">
    <source>
        <dbReference type="ARBA" id="ARBA00023163"/>
    </source>
</evidence>
<sequence>MTIQLVIYNVICVSFFLLTLVSFFNPTKLNITANRWFGLFMFSAGCMVLNAIIYKAGAEAQYKQLIIFNELSRFIIAPALYLSILHFTSPDKVLKRREYLHFIPFALFAVYIIAFSTGHQFFHLPAVIGRALALLMAVAVQLQLLVYWVLAWAKLNRHQKNIRLVNSNTEAVNLNWLRYMLIGIAFIIVTWLAAQILQMHWITVSTPILYLAGTLFMGYYLLAQKEVYPFEQPELEQIAEVIKPESKSVKQRLTEEQSTQLKMQLEHLMQTEKVYLDNELSLPQLAKEMDMSTHDLSYLLNDVIGISFFQFVNACRVQEAKQLMLSDKHHHLNLLGIAYSAGFNSKTTFNTAFKKETGLSPSEFMKGKDSFSIDVSVRA</sequence>
<feature type="transmembrane region" description="Helical" evidence="4">
    <location>
        <begin position="176"/>
        <end position="194"/>
    </location>
</feature>
<dbReference type="InterPro" id="IPR018060">
    <property type="entry name" value="HTH_AraC"/>
</dbReference>
<evidence type="ECO:0000256" key="4">
    <source>
        <dbReference type="SAM" id="Phobius"/>
    </source>
</evidence>
<feature type="transmembrane region" description="Helical" evidence="4">
    <location>
        <begin position="200"/>
        <end position="222"/>
    </location>
</feature>
<keyword evidence="1" id="KW-0805">Transcription regulation</keyword>
<evidence type="ECO:0000313" key="6">
    <source>
        <dbReference type="EMBL" id="MCQ6960203.1"/>
    </source>
</evidence>
<keyword evidence="3" id="KW-0804">Transcription</keyword>
<evidence type="ECO:0000313" key="7">
    <source>
        <dbReference type="Proteomes" id="UP001204376"/>
    </source>
</evidence>
<feature type="transmembrane region" description="Helical" evidence="4">
    <location>
        <begin position="131"/>
        <end position="155"/>
    </location>
</feature>
<evidence type="ECO:0000256" key="2">
    <source>
        <dbReference type="ARBA" id="ARBA00023125"/>
    </source>
</evidence>
<dbReference type="Gene3D" id="1.10.10.60">
    <property type="entry name" value="Homeodomain-like"/>
    <property type="match status" value="2"/>
</dbReference>
<feature type="domain" description="HTH araC/xylS-type" evidence="5">
    <location>
        <begin position="266"/>
        <end position="367"/>
    </location>
</feature>
<keyword evidence="4" id="KW-0812">Transmembrane</keyword>
<reference evidence="6 7" key="1">
    <citation type="submission" date="2022-07" db="EMBL/GenBank/DDBJ databases">
        <title>Mucilaginibacter sp. JC4.</title>
        <authorList>
            <person name="Le V."/>
            <person name="Ko S.-R."/>
            <person name="Ahn C.-Y."/>
            <person name="Oh H.-M."/>
        </authorList>
    </citation>
    <scope>NUCLEOTIDE SEQUENCE [LARGE SCALE GENOMIC DNA]</scope>
    <source>
        <strain evidence="6 7">JC4</strain>
    </source>
</reference>
<feature type="transmembrane region" description="Helical" evidence="4">
    <location>
        <begin position="6"/>
        <end position="24"/>
    </location>
</feature>
<keyword evidence="7" id="KW-1185">Reference proteome</keyword>
<name>A0ABT1T8D9_9SPHI</name>
<dbReference type="PANTHER" id="PTHR43280">
    <property type="entry name" value="ARAC-FAMILY TRANSCRIPTIONAL REGULATOR"/>
    <property type="match status" value="1"/>
</dbReference>
<dbReference type="EMBL" id="JANHOH010000006">
    <property type="protein sequence ID" value="MCQ6960203.1"/>
    <property type="molecule type" value="Genomic_DNA"/>
</dbReference>
<feature type="transmembrane region" description="Helical" evidence="4">
    <location>
        <begin position="66"/>
        <end position="87"/>
    </location>
</feature>
<accession>A0ABT1T8D9</accession>
<evidence type="ECO:0000256" key="1">
    <source>
        <dbReference type="ARBA" id="ARBA00023015"/>
    </source>
</evidence>
<dbReference type="RefSeq" id="WP_256540390.1">
    <property type="nucleotide sequence ID" value="NZ_JANHOH010000006.1"/>
</dbReference>
<comment type="caution">
    <text evidence="6">The sequence shown here is derived from an EMBL/GenBank/DDBJ whole genome shotgun (WGS) entry which is preliminary data.</text>
</comment>
<dbReference type="SUPFAM" id="SSF46689">
    <property type="entry name" value="Homeodomain-like"/>
    <property type="match status" value="1"/>
</dbReference>
<dbReference type="InterPro" id="IPR009057">
    <property type="entry name" value="Homeodomain-like_sf"/>
</dbReference>
<evidence type="ECO:0000259" key="5">
    <source>
        <dbReference type="PROSITE" id="PS01124"/>
    </source>
</evidence>
<dbReference type="Proteomes" id="UP001204376">
    <property type="component" value="Unassembled WGS sequence"/>
</dbReference>
<gene>
    <name evidence="6" type="ORF">NPE20_19645</name>
</gene>
<dbReference type="PROSITE" id="PS00041">
    <property type="entry name" value="HTH_ARAC_FAMILY_1"/>
    <property type="match status" value="1"/>
</dbReference>
<feature type="transmembrane region" description="Helical" evidence="4">
    <location>
        <begin position="36"/>
        <end position="54"/>
    </location>
</feature>
<proteinExistence type="predicted"/>
<keyword evidence="2" id="KW-0238">DNA-binding</keyword>